<dbReference type="Gene3D" id="1.10.3730.20">
    <property type="match status" value="1"/>
</dbReference>
<keyword evidence="1" id="KW-1133">Transmembrane helix</keyword>
<reference evidence="3 4" key="1">
    <citation type="submission" date="2018-08" db="EMBL/GenBank/DDBJ databases">
        <title>A genome reference for cultivated species of the human gut microbiota.</title>
        <authorList>
            <person name="Zou Y."/>
            <person name="Xue W."/>
            <person name="Luo G."/>
        </authorList>
    </citation>
    <scope>NUCLEOTIDE SEQUENCE [LARGE SCALE GENOMIC DNA]</scope>
    <source>
        <strain evidence="3 4">AM42-38</strain>
    </source>
</reference>
<dbReference type="Proteomes" id="UP000283855">
    <property type="component" value="Unassembled WGS sequence"/>
</dbReference>
<dbReference type="SUPFAM" id="SSF103481">
    <property type="entry name" value="Multidrug resistance efflux transporter EmrE"/>
    <property type="match status" value="1"/>
</dbReference>
<feature type="domain" description="EamA" evidence="2">
    <location>
        <begin position="4"/>
        <end position="94"/>
    </location>
</feature>
<evidence type="ECO:0000256" key="1">
    <source>
        <dbReference type="SAM" id="Phobius"/>
    </source>
</evidence>
<name>A0A413SZJ5_9BACT</name>
<feature type="transmembrane region" description="Helical" evidence="1">
    <location>
        <begin position="77"/>
        <end position="94"/>
    </location>
</feature>
<evidence type="ECO:0000259" key="2">
    <source>
        <dbReference type="Pfam" id="PF00892"/>
    </source>
</evidence>
<dbReference type="InterPro" id="IPR000620">
    <property type="entry name" value="EamA_dom"/>
</dbReference>
<comment type="caution">
    <text evidence="3">The sequence shown here is derived from an EMBL/GenBank/DDBJ whole genome shotgun (WGS) entry which is preliminary data.</text>
</comment>
<dbReference type="EMBL" id="QSFT01000016">
    <property type="protein sequence ID" value="RHA75421.1"/>
    <property type="molecule type" value="Genomic_DNA"/>
</dbReference>
<dbReference type="GO" id="GO:0016020">
    <property type="term" value="C:membrane"/>
    <property type="evidence" value="ECO:0007669"/>
    <property type="project" value="InterPro"/>
</dbReference>
<dbReference type="InterPro" id="IPR037185">
    <property type="entry name" value="EmrE-like"/>
</dbReference>
<accession>A0A413SZJ5</accession>
<gene>
    <name evidence="3" type="ORF">DW921_08845</name>
</gene>
<evidence type="ECO:0000313" key="3">
    <source>
        <dbReference type="EMBL" id="RHA75421.1"/>
    </source>
</evidence>
<evidence type="ECO:0000313" key="4">
    <source>
        <dbReference type="Proteomes" id="UP000283855"/>
    </source>
</evidence>
<dbReference type="Pfam" id="PF00892">
    <property type="entry name" value="EamA"/>
    <property type="match status" value="1"/>
</dbReference>
<dbReference type="AlphaFoldDB" id="A0A413SZJ5"/>
<sequence>MIISSIVVCLGQLLWKLGANGNLTLLGGGFLLYGLGALLMIIAYKFGSLSVLQPILSLNYVISLFVGYYFLNESVSIQNLLGVIIIILGVYLIATGD</sequence>
<keyword evidence="1" id="KW-0812">Transmembrane</keyword>
<proteinExistence type="predicted"/>
<organism evidence="3 4">
    <name type="scientific">Phocaeicola coprophilus</name>
    <dbReference type="NCBI Taxonomy" id="387090"/>
    <lineage>
        <taxon>Bacteria</taxon>
        <taxon>Pseudomonadati</taxon>
        <taxon>Bacteroidota</taxon>
        <taxon>Bacteroidia</taxon>
        <taxon>Bacteroidales</taxon>
        <taxon>Bacteroidaceae</taxon>
        <taxon>Phocaeicola</taxon>
    </lineage>
</organism>
<protein>
    <submittedName>
        <fullName evidence="3">EamA/RhaT family transporter</fullName>
    </submittedName>
</protein>
<feature type="transmembrane region" description="Helical" evidence="1">
    <location>
        <begin position="23"/>
        <end position="44"/>
    </location>
</feature>
<keyword evidence="1" id="KW-0472">Membrane</keyword>
<feature type="transmembrane region" description="Helical" evidence="1">
    <location>
        <begin position="51"/>
        <end position="71"/>
    </location>
</feature>